<name>A0A0N5C5L0_STREA</name>
<dbReference type="Proteomes" id="UP000046392">
    <property type="component" value="Unplaced"/>
</dbReference>
<dbReference type="InterPro" id="IPR027267">
    <property type="entry name" value="AH/BAR_dom_sf"/>
</dbReference>
<sequence length="162" mass="18547">MRNKGVEKATISQLRELIYHCDQSTKACSIYYFQALSELWDSLPSTYQELSNAIRNYTPGTEYMSFLQNLPKRPLSSSSGLRKNLAKCESDEYLLKNSSKNKGLFGGDGLFGDNEISAAVARRRNALNLEDSHAIPLAHSTRRQKKSMRHMTKSIKFFHRFF</sequence>
<dbReference type="SUPFAM" id="SSF103657">
    <property type="entry name" value="BAR/IMD domain-like"/>
    <property type="match status" value="1"/>
</dbReference>
<dbReference type="WBParaSite" id="SPAL_0001323700.1">
    <property type="protein sequence ID" value="SPAL_0001323700.1"/>
    <property type="gene ID" value="SPAL_0001323700"/>
</dbReference>
<organism evidence="1 2">
    <name type="scientific">Strongyloides papillosus</name>
    <name type="common">Intestinal threadworm</name>
    <dbReference type="NCBI Taxonomy" id="174720"/>
    <lineage>
        <taxon>Eukaryota</taxon>
        <taxon>Metazoa</taxon>
        <taxon>Ecdysozoa</taxon>
        <taxon>Nematoda</taxon>
        <taxon>Chromadorea</taxon>
        <taxon>Rhabditida</taxon>
        <taxon>Tylenchina</taxon>
        <taxon>Panagrolaimomorpha</taxon>
        <taxon>Strongyloidoidea</taxon>
        <taxon>Strongyloididae</taxon>
        <taxon>Strongyloides</taxon>
    </lineage>
</organism>
<keyword evidence="1" id="KW-1185">Reference proteome</keyword>
<dbReference type="STRING" id="174720.A0A0N5C5L0"/>
<protein>
    <submittedName>
        <fullName evidence="2">NAM-associated domain-containing protein</fullName>
    </submittedName>
</protein>
<accession>A0A0N5C5L0</accession>
<dbReference type="Gene3D" id="1.20.1270.60">
    <property type="entry name" value="Arfaptin homology (AH) domain/BAR domain"/>
    <property type="match status" value="1"/>
</dbReference>
<proteinExistence type="predicted"/>
<dbReference type="AlphaFoldDB" id="A0A0N5C5L0"/>
<reference evidence="2" key="1">
    <citation type="submission" date="2017-02" db="UniProtKB">
        <authorList>
            <consortium name="WormBaseParasite"/>
        </authorList>
    </citation>
    <scope>IDENTIFICATION</scope>
</reference>
<evidence type="ECO:0000313" key="1">
    <source>
        <dbReference type="Proteomes" id="UP000046392"/>
    </source>
</evidence>
<evidence type="ECO:0000313" key="2">
    <source>
        <dbReference type="WBParaSite" id="SPAL_0001323700.1"/>
    </source>
</evidence>